<comment type="caution">
    <text evidence="1">The sequence shown here is derived from an EMBL/GenBank/DDBJ whole genome shotgun (WGS) entry which is preliminary data.</text>
</comment>
<dbReference type="Gene3D" id="2.30.110.10">
    <property type="entry name" value="Electron Transport, Fmn-binding Protein, Chain A"/>
    <property type="match status" value="1"/>
</dbReference>
<evidence type="ECO:0000313" key="2">
    <source>
        <dbReference type="Proteomes" id="UP000321249"/>
    </source>
</evidence>
<dbReference type="PIRSF" id="PIRSF010372">
    <property type="entry name" value="PaiB"/>
    <property type="match status" value="1"/>
</dbReference>
<accession>A0A5C6TUG6</accession>
<gene>
    <name evidence="1" type="ORF">FRZ32_08845</name>
</gene>
<dbReference type="PANTHER" id="PTHR35802">
    <property type="entry name" value="PROTEASE SYNTHASE AND SPORULATION PROTEIN PAI 2"/>
    <property type="match status" value="1"/>
</dbReference>
<reference evidence="1 2" key="1">
    <citation type="journal article" date="2015" name="J. Microbiol.">
        <title>Sphingosinicella ginsenosidimutans sp. nov., with ginsenoside converting activity.</title>
        <authorList>
            <person name="Kim J.K."/>
            <person name="Kang M.S."/>
            <person name="Park S.C."/>
            <person name="Kim K.M."/>
            <person name="Choi K."/>
            <person name="Yoon M.H."/>
            <person name="Im W.T."/>
        </authorList>
    </citation>
    <scope>NUCLEOTIDE SEQUENCE [LARGE SCALE GENOMIC DNA]</scope>
    <source>
        <strain evidence="1 2">BS-11</strain>
    </source>
</reference>
<dbReference type="AlphaFoldDB" id="A0A5C6TUG6"/>
<dbReference type="InterPro" id="IPR007396">
    <property type="entry name" value="TR_PAI2-type"/>
</dbReference>
<dbReference type="OrthoDB" id="9794948at2"/>
<dbReference type="Proteomes" id="UP000321249">
    <property type="component" value="Unassembled WGS sequence"/>
</dbReference>
<dbReference type="Pfam" id="PF04299">
    <property type="entry name" value="FMN_bind_2"/>
    <property type="match status" value="1"/>
</dbReference>
<name>A0A5C6TUG6_9SPHN</name>
<dbReference type="EMBL" id="VOQQ01000001">
    <property type="protein sequence ID" value="TXC63760.1"/>
    <property type="molecule type" value="Genomic_DNA"/>
</dbReference>
<protein>
    <submittedName>
        <fullName evidence="1">FMN-binding negative transcriptional regulator</fullName>
    </submittedName>
</protein>
<proteinExistence type="predicted"/>
<keyword evidence="2" id="KW-1185">Reference proteome</keyword>
<sequence>MHPNRLFHIGEPAAMAAMVRDLGFGTLVAPTPDGLRAAHVPVLIDGDRLRFHVSRSNHLHAALVGGVEALFVATGPSAYISPDWYGLADKVPTTNYVAVELNGPVRPLDREGLVALLDGLSAAGEGRLAPKRPWTRAKMTDGVFEKMLNAITGFEMTIRDWRGTAKLGQDKPAAARAGAADALAALGDLRMAEAMRR</sequence>
<dbReference type="RefSeq" id="WP_147043166.1">
    <property type="nucleotide sequence ID" value="NZ_BAABIR010000004.1"/>
</dbReference>
<evidence type="ECO:0000313" key="1">
    <source>
        <dbReference type="EMBL" id="TXC63760.1"/>
    </source>
</evidence>
<dbReference type="PANTHER" id="PTHR35802:SF1">
    <property type="entry name" value="PROTEASE SYNTHASE AND SPORULATION PROTEIN PAI 2"/>
    <property type="match status" value="1"/>
</dbReference>
<organism evidence="1 2">
    <name type="scientific">Allosphingosinicella ginsenosidimutans</name>
    <dbReference type="NCBI Taxonomy" id="1176539"/>
    <lineage>
        <taxon>Bacteria</taxon>
        <taxon>Pseudomonadati</taxon>
        <taxon>Pseudomonadota</taxon>
        <taxon>Alphaproteobacteria</taxon>
        <taxon>Sphingomonadales</taxon>
        <taxon>Sphingomonadaceae</taxon>
        <taxon>Allosphingosinicella</taxon>
    </lineage>
</organism>
<dbReference type="InterPro" id="IPR012349">
    <property type="entry name" value="Split_barrel_FMN-bd"/>
</dbReference>
<dbReference type="SUPFAM" id="SSF50475">
    <property type="entry name" value="FMN-binding split barrel"/>
    <property type="match status" value="1"/>
</dbReference>